<feature type="compositionally biased region" description="Low complexity" evidence="2">
    <location>
        <begin position="99"/>
        <end position="114"/>
    </location>
</feature>
<sequence>MSIDRSSTGSTPPRRRHGLKMETLPVDMKSANTVEAREEDYHFKSTSSFETDEDFKFKRHRNKRNTGVPSLGERLDNLQDVKKARWVDNFNSSIPQALPRPESMRSPESSQIRTSQASPYMPYMYYYPMPPMAPMAPMPMPFQSPPPPMHDVPNSSLQPFYPPAQQGQDTPQLLPPPHLYSYNFLHQNQEESQNHEQRTRERRKSLQARRGRRLSVLASKDEEPVVRSPHRDVPEEDFYRHIGDTSFGKGLQIRQLFNWCIIRALRKKETQQEEEKDRSPSPDGLDPDKITLTIIKEFVNDLRRGKINIDWEAEEIDEYENDGEDTELRDLFAEDERPHKLTKNRHADRPRMPNVKNVENEKNLADLQAKIEAIRKEIKEWAELLDAQNPGSEWDDLRRLSLENYKIPISQELKKDNDNYGASFQQELDERVNKLQLNTHLLESSENALSQLSQRKIDLLSGDFVSATNAAKVDAKTLLRGLSGSLAD</sequence>
<dbReference type="InterPro" id="IPR013218">
    <property type="entry name" value="Dsn1/Mis13"/>
</dbReference>
<gene>
    <name evidence="3" type="ORF">BN860_02850g</name>
</gene>
<dbReference type="GO" id="GO:0051301">
    <property type="term" value="P:cell division"/>
    <property type="evidence" value="ECO:0007669"/>
    <property type="project" value="InterPro"/>
</dbReference>
<evidence type="ECO:0000256" key="1">
    <source>
        <dbReference type="SAM" id="Coils"/>
    </source>
</evidence>
<dbReference type="Pfam" id="PF08202">
    <property type="entry name" value="MIS13"/>
    <property type="match status" value="1"/>
</dbReference>
<dbReference type="AlphaFoldDB" id="A0A8J2T475"/>
<proteinExistence type="predicted"/>
<feature type="region of interest" description="Disordered" evidence="2">
    <location>
        <begin position="269"/>
        <end position="288"/>
    </location>
</feature>
<feature type="compositionally biased region" description="Basic and acidic residues" evidence="2">
    <location>
        <begin position="219"/>
        <end position="230"/>
    </location>
</feature>
<feature type="region of interest" description="Disordered" evidence="2">
    <location>
        <begin position="146"/>
        <end position="230"/>
    </location>
</feature>
<feature type="compositionally biased region" description="Basic residues" evidence="2">
    <location>
        <begin position="200"/>
        <end position="213"/>
    </location>
</feature>
<keyword evidence="1" id="KW-0175">Coiled coil</keyword>
<dbReference type="Proteomes" id="UP000019375">
    <property type="component" value="Unassembled WGS sequence"/>
</dbReference>
<dbReference type="PANTHER" id="PTHR14778:SF2">
    <property type="entry name" value="KINETOCHORE-ASSOCIATED PROTEIN DSN1 HOMOLOG"/>
    <property type="match status" value="1"/>
</dbReference>
<name>A0A8J2T475_ZYGB2</name>
<feature type="region of interest" description="Disordered" evidence="2">
    <location>
        <begin position="93"/>
        <end position="114"/>
    </location>
</feature>
<feature type="compositionally biased region" description="Low complexity" evidence="2">
    <location>
        <begin position="1"/>
        <end position="12"/>
    </location>
</feature>
<feature type="coiled-coil region" evidence="1">
    <location>
        <begin position="357"/>
        <end position="384"/>
    </location>
</feature>
<organism evidence="3 4">
    <name type="scientific">Zygosaccharomyces bailii (strain CLIB 213 / ATCC 58445 / CBS 680 / BCRC 21525 / NBRC 1098 / NCYC 1416 / NRRL Y-2227)</name>
    <dbReference type="NCBI Taxonomy" id="1333698"/>
    <lineage>
        <taxon>Eukaryota</taxon>
        <taxon>Fungi</taxon>
        <taxon>Dikarya</taxon>
        <taxon>Ascomycota</taxon>
        <taxon>Saccharomycotina</taxon>
        <taxon>Saccharomycetes</taxon>
        <taxon>Saccharomycetales</taxon>
        <taxon>Saccharomycetaceae</taxon>
        <taxon>Zygosaccharomyces</taxon>
    </lineage>
</organism>
<dbReference type="GO" id="GO:0000444">
    <property type="term" value="C:MIS12/MIND type complex"/>
    <property type="evidence" value="ECO:0007669"/>
    <property type="project" value="InterPro"/>
</dbReference>
<feature type="region of interest" description="Disordered" evidence="2">
    <location>
        <begin position="1"/>
        <end position="27"/>
    </location>
</feature>
<dbReference type="PANTHER" id="PTHR14778">
    <property type="entry name" value="KINETOCHORE-ASSOCIATED PROTEIN DSN1 HOMOLOG"/>
    <property type="match status" value="1"/>
</dbReference>
<evidence type="ECO:0000313" key="3">
    <source>
        <dbReference type="EMBL" id="CDF88123.1"/>
    </source>
</evidence>
<dbReference type="EMBL" id="HG316455">
    <property type="protein sequence ID" value="CDF88123.1"/>
    <property type="molecule type" value="Genomic_DNA"/>
</dbReference>
<feature type="compositionally biased region" description="Basic and acidic residues" evidence="2">
    <location>
        <begin position="269"/>
        <end position="280"/>
    </location>
</feature>
<evidence type="ECO:0000313" key="4">
    <source>
        <dbReference type="Proteomes" id="UP000019375"/>
    </source>
</evidence>
<reference evidence="4" key="1">
    <citation type="journal article" date="2013" name="Genome Announc.">
        <title>Genome sequence of the food spoilage yeast Zygosaccharomyces bailii CLIB 213(T).</title>
        <authorList>
            <person name="Galeote V."/>
            <person name="Bigey F."/>
            <person name="Devillers H."/>
            <person name="Neuveglise C."/>
            <person name="Dequin S."/>
        </authorList>
    </citation>
    <scope>NUCLEOTIDE SEQUENCE [LARGE SCALE GENOMIC DNA]</scope>
    <source>
        <strain evidence="4">CLIB 213 / ATCC 58445 / CBS 680 / CCRC 21525 / NBRC 1098 / NCYC 1416 / NRRL Y-2227</strain>
    </source>
</reference>
<feature type="compositionally biased region" description="Basic and acidic residues" evidence="2">
    <location>
        <begin position="188"/>
        <end position="199"/>
    </location>
</feature>
<dbReference type="OrthoDB" id="3364649at2759"/>
<accession>A0A8J2T475</accession>
<dbReference type="GO" id="GO:0007059">
    <property type="term" value="P:chromosome segregation"/>
    <property type="evidence" value="ECO:0007669"/>
    <property type="project" value="InterPro"/>
</dbReference>
<protein>
    <submittedName>
        <fullName evidence="3">BN860_02850g1_1</fullName>
    </submittedName>
</protein>
<keyword evidence="4" id="KW-1185">Reference proteome</keyword>
<evidence type="ECO:0000256" key="2">
    <source>
        <dbReference type="SAM" id="MobiDB-lite"/>
    </source>
</evidence>